<dbReference type="PANTHER" id="PTHR35561">
    <property type="entry name" value="RNA 2',3'-CYCLIC PHOSPHODIESTERASE"/>
    <property type="match status" value="1"/>
</dbReference>
<dbReference type="NCBIfam" id="TIGR02258">
    <property type="entry name" value="2_5_ligase"/>
    <property type="match status" value="1"/>
</dbReference>
<dbReference type="PANTHER" id="PTHR35561:SF1">
    <property type="entry name" value="RNA 2',3'-CYCLIC PHOSPHODIESTERASE"/>
    <property type="match status" value="1"/>
</dbReference>
<feature type="signal peptide" evidence="2">
    <location>
        <begin position="1"/>
        <end position="22"/>
    </location>
</feature>
<dbReference type="SUPFAM" id="SSF55144">
    <property type="entry name" value="LigT-like"/>
    <property type="match status" value="1"/>
</dbReference>
<accession>A0A934TSB9</accession>
<evidence type="ECO:0000313" key="4">
    <source>
        <dbReference type="Proteomes" id="UP000630528"/>
    </source>
</evidence>
<dbReference type="GO" id="GO:0008664">
    <property type="term" value="F:RNA 2',3'-cyclic 3'-phosphodiesterase activity"/>
    <property type="evidence" value="ECO:0007669"/>
    <property type="project" value="InterPro"/>
</dbReference>
<dbReference type="Gene3D" id="3.90.1140.10">
    <property type="entry name" value="Cyclic phosphodiesterase"/>
    <property type="match status" value="1"/>
</dbReference>
<dbReference type="Proteomes" id="UP000630528">
    <property type="component" value="Unassembled WGS sequence"/>
</dbReference>
<comment type="caution">
    <text evidence="3">The sequence shown here is derived from an EMBL/GenBank/DDBJ whole genome shotgun (WGS) entry which is preliminary data.</text>
</comment>
<dbReference type="AlphaFoldDB" id="A0A934TSB9"/>
<dbReference type="InterPro" id="IPR004175">
    <property type="entry name" value="RNA_CPDase"/>
</dbReference>
<dbReference type="InterPro" id="IPR009097">
    <property type="entry name" value="Cyclic_Pdiesterase"/>
</dbReference>
<dbReference type="Pfam" id="PF13563">
    <property type="entry name" value="2_5_RNA_ligase2"/>
    <property type="match status" value="1"/>
</dbReference>
<reference evidence="3" key="2">
    <citation type="submission" date="2021-01" db="EMBL/GenBank/DDBJ databases">
        <authorList>
            <person name="Kang M."/>
        </authorList>
    </citation>
    <scope>NUCLEOTIDE SEQUENCE</scope>
    <source>
        <strain evidence="3">KACC 17527</strain>
    </source>
</reference>
<sequence>MQTALPASLRLFLALWPAPALLDEVLAHAAAWTWPARARCTRPERLHLTLHFLGNVPAERVPELRSALTVQWAGCELALDRACVWSGGIAVLEATQVPAELARLHAALAERLHAMEIPVEERPYRPHVTLARKAQGAAPPAFAPLRWTADPRYALVRSIGGGGGYETLQCFG</sequence>
<organism evidence="3 4">
    <name type="scientific">Ramlibacter ginsenosidimutans</name>
    <dbReference type="NCBI Taxonomy" id="502333"/>
    <lineage>
        <taxon>Bacteria</taxon>
        <taxon>Pseudomonadati</taxon>
        <taxon>Pseudomonadota</taxon>
        <taxon>Betaproteobacteria</taxon>
        <taxon>Burkholderiales</taxon>
        <taxon>Comamonadaceae</taxon>
        <taxon>Ramlibacter</taxon>
    </lineage>
</organism>
<keyword evidence="1" id="KW-0378">Hydrolase</keyword>
<evidence type="ECO:0000313" key="3">
    <source>
        <dbReference type="EMBL" id="MBK6006435.1"/>
    </source>
</evidence>
<dbReference type="GO" id="GO:0004113">
    <property type="term" value="F:2',3'-cyclic-nucleotide 3'-phosphodiesterase activity"/>
    <property type="evidence" value="ECO:0007669"/>
    <property type="project" value="InterPro"/>
</dbReference>
<keyword evidence="2" id="KW-0732">Signal</keyword>
<protein>
    <submittedName>
        <fullName evidence="3">RNA 2',3'-cyclic phosphodiesterase</fullName>
    </submittedName>
</protein>
<dbReference type="RefSeq" id="WP_201169667.1">
    <property type="nucleotide sequence ID" value="NZ_JAEPWM010000003.1"/>
</dbReference>
<dbReference type="EMBL" id="JAEPWM010000003">
    <property type="protein sequence ID" value="MBK6006435.1"/>
    <property type="molecule type" value="Genomic_DNA"/>
</dbReference>
<keyword evidence="4" id="KW-1185">Reference proteome</keyword>
<name>A0A934TSB9_9BURK</name>
<evidence type="ECO:0000256" key="1">
    <source>
        <dbReference type="ARBA" id="ARBA00022801"/>
    </source>
</evidence>
<evidence type="ECO:0000256" key="2">
    <source>
        <dbReference type="SAM" id="SignalP"/>
    </source>
</evidence>
<proteinExistence type="predicted"/>
<reference evidence="3" key="1">
    <citation type="journal article" date="2012" name="J. Microbiol. Biotechnol.">
        <title>Ramlibacter ginsenosidimutans sp. nov., with ginsenoside-converting activity.</title>
        <authorList>
            <person name="Wang L."/>
            <person name="An D.S."/>
            <person name="Kim S.G."/>
            <person name="Jin F.X."/>
            <person name="Kim S.C."/>
            <person name="Lee S.T."/>
            <person name="Im W.T."/>
        </authorList>
    </citation>
    <scope>NUCLEOTIDE SEQUENCE</scope>
    <source>
        <strain evidence="3">KACC 17527</strain>
    </source>
</reference>
<gene>
    <name evidence="3" type="primary">thpR</name>
    <name evidence="3" type="ORF">JJB11_10055</name>
</gene>
<feature type="chain" id="PRO_5037898155" evidence="2">
    <location>
        <begin position="23"/>
        <end position="172"/>
    </location>
</feature>